<proteinExistence type="predicted"/>
<dbReference type="Gene3D" id="1.10.10.10">
    <property type="entry name" value="Winged helix-like DNA-binding domain superfamily/Winged helix DNA-binding domain"/>
    <property type="match status" value="1"/>
</dbReference>
<feature type="domain" description="HTH arsR-type" evidence="1">
    <location>
        <begin position="2"/>
        <end position="79"/>
    </location>
</feature>
<organism evidence="2 3">
    <name type="scientific">Rhodococcus zopfii</name>
    <dbReference type="NCBI Taxonomy" id="43772"/>
    <lineage>
        <taxon>Bacteria</taxon>
        <taxon>Bacillati</taxon>
        <taxon>Actinomycetota</taxon>
        <taxon>Actinomycetes</taxon>
        <taxon>Mycobacteriales</taxon>
        <taxon>Nocardiaceae</taxon>
        <taxon>Rhodococcus</taxon>
    </lineage>
</organism>
<dbReference type="SUPFAM" id="SSF46785">
    <property type="entry name" value="Winged helix' DNA-binding domain"/>
    <property type="match status" value="1"/>
</dbReference>
<gene>
    <name evidence="2" type="ORF">F8M49_26060</name>
</gene>
<dbReference type="Proteomes" id="UP001275440">
    <property type="component" value="Unassembled WGS sequence"/>
</dbReference>
<accession>A0ABU3WVH5</accession>
<dbReference type="InterPro" id="IPR036388">
    <property type="entry name" value="WH-like_DNA-bd_sf"/>
</dbReference>
<reference evidence="2 3" key="1">
    <citation type="submission" date="2019-10" db="EMBL/GenBank/DDBJ databases">
        <title>Draft Genome Assembly of Rhodococcus zopfii DSM44189.</title>
        <authorList>
            <person name="Sutton J.M."/>
            <person name="Akob D.M."/>
            <person name="Bushman T.J."/>
        </authorList>
    </citation>
    <scope>NUCLEOTIDE SEQUENCE [LARGE SCALE GENOMIC DNA]</scope>
    <source>
        <strain evidence="2 3">DSM 44189</strain>
    </source>
</reference>
<sequence length="179" mass="19981">MTTAELLLHPVRLRIVQALLGDRTATTAQLRTLLDDVSPATLYRQISTLVDAGVLEVVSERRVRGTVERTFRLVVERAEVNAEEAEAMSSDDHRRAFLVFTAQLLADFDAYLDSPGRRDLAEDVVGYRQAALDLTDDEALSLVTEMEQVLTRYLELGPGAGRRRRLLSRVIMPVGDIES</sequence>
<dbReference type="InterPro" id="IPR001845">
    <property type="entry name" value="HTH_ArsR_DNA-bd_dom"/>
</dbReference>
<dbReference type="InterPro" id="IPR036390">
    <property type="entry name" value="WH_DNA-bd_sf"/>
</dbReference>
<evidence type="ECO:0000259" key="1">
    <source>
        <dbReference type="SMART" id="SM00418"/>
    </source>
</evidence>
<keyword evidence="3" id="KW-1185">Reference proteome</keyword>
<dbReference type="Gene3D" id="6.10.140.2180">
    <property type="match status" value="1"/>
</dbReference>
<protein>
    <submittedName>
        <fullName evidence="2">Helix-turn-helix domain-containing protein</fullName>
    </submittedName>
</protein>
<dbReference type="EMBL" id="WBMO01000005">
    <property type="protein sequence ID" value="MDV2477996.1"/>
    <property type="molecule type" value="Genomic_DNA"/>
</dbReference>
<evidence type="ECO:0000313" key="2">
    <source>
        <dbReference type="EMBL" id="MDV2477996.1"/>
    </source>
</evidence>
<dbReference type="Pfam" id="PF12840">
    <property type="entry name" value="HTH_20"/>
    <property type="match status" value="1"/>
</dbReference>
<evidence type="ECO:0000313" key="3">
    <source>
        <dbReference type="Proteomes" id="UP001275440"/>
    </source>
</evidence>
<dbReference type="SMART" id="SM00418">
    <property type="entry name" value="HTH_ARSR"/>
    <property type="match status" value="1"/>
</dbReference>
<name>A0ABU3WVH5_9NOCA</name>
<comment type="caution">
    <text evidence="2">The sequence shown here is derived from an EMBL/GenBank/DDBJ whole genome shotgun (WGS) entry which is preliminary data.</text>
</comment>